<gene>
    <name evidence="1" type="ordered locus">Amico_0505</name>
</gene>
<dbReference type="PANTHER" id="PTHR40267:SF1">
    <property type="entry name" value="BLR3294 PROTEIN"/>
    <property type="match status" value="1"/>
</dbReference>
<dbReference type="RefSeq" id="WP_013047909.1">
    <property type="nucleotide sequence ID" value="NC_014011.1"/>
</dbReference>
<accession>D5EDL1</accession>
<dbReference type="KEGG" id="aco:Amico_0505"/>
<keyword evidence="2" id="KW-1185">Reference proteome</keyword>
<dbReference type="HOGENOM" id="CLU_068086_5_1_0"/>
<dbReference type="AlphaFoldDB" id="D5EDL1"/>
<sequence>MFGWRARLGLMIPTNNTVIEPELALLTPSGVALYTTRMISSRSGYASVSGLQHIVSNVERATEELSITGVNAFLYGCLSTSFVHPDWEASYASHIRKRSKSPAITAMSATISAIRSFNTDDIALLCSYESEMLRLGLNRFAADKINVVSVHSLGISNFSTLSNITNIDIYRSARSMDLKEAKMLCILATDIPSVKIINTLEKDLGIPVISTNQSLLWNVLNELKINVNNKDFGSLFDRKII</sequence>
<dbReference type="eggNOG" id="COG3473">
    <property type="taxonomic scope" value="Bacteria"/>
</dbReference>
<dbReference type="Gene3D" id="3.40.50.12500">
    <property type="match status" value="1"/>
</dbReference>
<dbReference type="OrthoDB" id="483160at2"/>
<organism evidence="1 2">
    <name type="scientific">Aminobacterium colombiense (strain DSM 12261 / ALA-1)</name>
    <dbReference type="NCBI Taxonomy" id="572547"/>
    <lineage>
        <taxon>Bacteria</taxon>
        <taxon>Thermotogati</taxon>
        <taxon>Synergistota</taxon>
        <taxon>Synergistia</taxon>
        <taxon>Synergistales</taxon>
        <taxon>Aminobacteriaceae</taxon>
        <taxon>Aminobacterium</taxon>
    </lineage>
</organism>
<dbReference type="PIRSF" id="PIRSF015736">
    <property type="entry name" value="MI"/>
    <property type="match status" value="1"/>
</dbReference>
<name>D5EDL1_AMICL</name>
<evidence type="ECO:0000313" key="2">
    <source>
        <dbReference type="Proteomes" id="UP000002366"/>
    </source>
</evidence>
<protein>
    <submittedName>
        <fullName evidence="1">Asp/Glu/hydantoin racemase</fullName>
    </submittedName>
</protein>
<dbReference type="InterPro" id="IPR026286">
    <property type="entry name" value="MaiA/AMDase"/>
</dbReference>
<dbReference type="InterPro" id="IPR053714">
    <property type="entry name" value="Iso_Racemase_Enz_sf"/>
</dbReference>
<dbReference type="Proteomes" id="UP000002366">
    <property type="component" value="Chromosome"/>
</dbReference>
<dbReference type="Pfam" id="PF17645">
    <property type="entry name" value="Amdase"/>
    <property type="match status" value="1"/>
</dbReference>
<dbReference type="EMBL" id="CP001997">
    <property type="protein sequence ID" value="ADE56643.1"/>
    <property type="molecule type" value="Genomic_DNA"/>
</dbReference>
<dbReference type="PANTHER" id="PTHR40267">
    <property type="entry name" value="BLR3294 PROTEIN"/>
    <property type="match status" value="1"/>
</dbReference>
<evidence type="ECO:0000313" key="1">
    <source>
        <dbReference type="EMBL" id="ADE56643.1"/>
    </source>
</evidence>
<proteinExistence type="predicted"/>
<dbReference type="STRING" id="572547.Amico_0505"/>
<reference evidence="1 2" key="1">
    <citation type="journal article" date="2010" name="Stand. Genomic Sci.">
        <title>Complete genome sequence of Aminobacterium colombiense type strain (ALA-1).</title>
        <authorList>
            <person name="Chertkov O."/>
            <person name="Sikorski J."/>
            <person name="Brambilla E."/>
            <person name="Lapidus A."/>
            <person name="Copeland A."/>
            <person name="Glavina Del Rio T."/>
            <person name="Nolan M."/>
            <person name="Lucas S."/>
            <person name="Tice H."/>
            <person name="Cheng J.F."/>
            <person name="Han C."/>
            <person name="Detter J.C."/>
            <person name="Bruce D."/>
            <person name="Tapia R."/>
            <person name="Goodwin L."/>
            <person name="Pitluck S."/>
            <person name="Liolios K."/>
            <person name="Ivanova N."/>
            <person name="Mavromatis K."/>
            <person name="Ovchinnikova G."/>
            <person name="Pati A."/>
            <person name="Chen A."/>
            <person name="Palaniappan K."/>
            <person name="Land M."/>
            <person name="Hauser L."/>
            <person name="Chang Y.J."/>
            <person name="Jeffries C.D."/>
            <person name="Spring S."/>
            <person name="Rohde M."/>
            <person name="Goker M."/>
            <person name="Bristow J."/>
            <person name="Eisen J.A."/>
            <person name="Markowitz V."/>
            <person name="Hugenholtz P."/>
            <person name="Kyrpides N.C."/>
            <person name="Klenk H.P."/>
        </authorList>
    </citation>
    <scope>NUCLEOTIDE SEQUENCE [LARGE SCALE GENOMIC DNA]</scope>
    <source>
        <strain evidence="2">DSM 12261 / ALA-1</strain>
    </source>
</reference>